<feature type="region of interest" description="Disordered" evidence="4">
    <location>
        <begin position="1"/>
        <end position="79"/>
    </location>
</feature>
<dbReference type="Pfam" id="PF25553">
    <property type="entry name" value="BTB-POZ_ANK-like"/>
    <property type="match status" value="1"/>
</dbReference>
<dbReference type="SUPFAM" id="SSF54695">
    <property type="entry name" value="POZ domain"/>
    <property type="match status" value="1"/>
</dbReference>
<dbReference type="UniPathway" id="UPA00143"/>
<name>A0A2C9WKH4_MANES</name>
<sequence length="662" mass="73638">MATATTTTTTTTATTTKAHLKVQSQPTKPKRRNCRETTISSSAATTATAIANSNNSDSVSASGYSSHTQSRKLERPNIVSPDNSWCCPASIPISAPSPPPQPCRLTVRDSHPFLDSPSTFKIRFSPGSLSPVMDFTPNSASTITGTTTLANGNHSPHEPSSFPSSFTKFNTALTAGLLNPMSPPPDKPRSSPTLFEMMASEPEMQPRNQIPINNANVTARSSQNPQMSVQDKQTLIMQRIADILGNRSPGNQFNDASSSDVKLTLSSKDGISVSMSVHRQILVAHSRFFAMKLSDRWAKQQRSSGPYVVEIADCDDVEVYIETLRLMYCKDLRRKLMKEDVSRVLGILKVSAAIGFDAGVLSCLEYLEAAPWAEDEEEKVASLLSELRLEGVGAGEVLKRVSVEVTNGTEESSDNDELLLKLLRVVLEGKDEKARREMKGLVSKMLRENSSQNDLRKESLYSACDGCLRLLHSHFLQAAAGDLEDIEQIARQADNLHWILDILIDRQIAEDFLKTWASQSELSDVHSKIPAVHRYEVSRVTARLFVGIGKGQLLASKEVRCLLLQTWLVPFYDDFGWMRRASKGLDRHLIEDGLSNTILTLPLAWQQDILLAWFNRFLNSGEDCPNIQRGFEVWWRRAFWRRSGEQERTRPLRISSATIENS</sequence>
<proteinExistence type="predicted"/>
<dbReference type="PROSITE" id="PS50097">
    <property type="entry name" value="BTB"/>
    <property type="match status" value="1"/>
</dbReference>
<dbReference type="Pfam" id="PF00651">
    <property type="entry name" value="BTB"/>
    <property type="match status" value="1"/>
</dbReference>
<evidence type="ECO:0000256" key="2">
    <source>
        <dbReference type="ARBA" id="ARBA00004906"/>
    </source>
</evidence>
<dbReference type="Proteomes" id="UP000091857">
    <property type="component" value="Chromosome 1"/>
</dbReference>
<feature type="compositionally biased region" description="Low complexity" evidence="4">
    <location>
        <begin position="1"/>
        <end position="16"/>
    </location>
</feature>
<evidence type="ECO:0000256" key="4">
    <source>
        <dbReference type="SAM" id="MobiDB-lite"/>
    </source>
</evidence>
<dbReference type="GO" id="GO:0016567">
    <property type="term" value="P:protein ubiquitination"/>
    <property type="evidence" value="ECO:0007669"/>
    <property type="project" value="UniProtKB-UniPathway"/>
</dbReference>
<dbReference type="Gene3D" id="3.30.710.10">
    <property type="entry name" value="Potassium Channel Kv1.1, Chain A"/>
    <property type="match status" value="1"/>
</dbReference>
<dbReference type="Gramene" id="Manes.01G058800.2.v8.1">
    <property type="protein sequence ID" value="Manes.01G058800.2.v8.1.CDS"/>
    <property type="gene ID" value="Manes.01G058800.v8.1"/>
</dbReference>
<comment type="pathway">
    <text evidence="2">Protein modification; protein ubiquitination.</text>
</comment>
<protein>
    <recommendedName>
        <fullName evidence="5">BTB domain-containing protein</fullName>
    </recommendedName>
</protein>
<dbReference type="InterPro" id="IPR000210">
    <property type="entry name" value="BTB/POZ_dom"/>
</dbReference>
<evidence type="ECO:0000259" key="5">
    <source>
        <dbReference type="PROSITE" id="PS50097"/>
    </source>
</evidence>
<reference evidence="7" key="1">
    <citation type="journal article" date="2016" name="Nat. Biotechnol.">
        <title>Sequencing wild and cultivated cassava and related species reveals extensive interspecific hybridization and genetic diversity.</title>
        <authorList>
            <person name="Bredeson J.V."/>
            <person name="Lyons J.B."/>
            <person name="Prochnik S.E."/>
            <person name="Wu G.A."/>
            <person name="Ha C.M."/>
            <person name="Edsinger-Gonzales E."/>
            <person name="Grimwood J."/>
            <person name="Schmutz J."/>
            <person name="Rabbi I.Y."/>
            <person name="Egesi C."/>
            <person name="Nauluvula P."/>
            <person name="Lebot V."/>
            <person name="Ndunguru J."/>
            <person name="Mkamilo G."/>
            <person name="Bart R.S."/>
            <person name="Setter T.L."/>
            <person name="Gleadow R.M."/>
            <person name="Kulakow P."/>
            <person name="Ferguson M.E."/>
            <person name="Rounsley S."/>
            <person name="Rokhsar D.S."/>
        </authorList>
    </citation>
    <scope>NUCLEOTIDE SEQUENCE [LARGE SCALE GENOMIC DNA]</scope>
    <source>
        <strain evidence="7">cv. AM560-2</strain>
    </source>
</reference>
<dbReference type="EMBL" id="CM004387">
    <property type="protein sequence ID" value="OAY59777.1"/>
    <property type="molecule type" value="Genomic_DNA"/>
</dbReference>
<dbReference type="PANTHER" id="PTHR31060">
    <property type="entry name" value="OSJNBA0011J08.25 PROTEIN-RELATED"/>
    <property type="match status" value="1"/>
</dbReference>
<comment type="function">
    <text evidence="1">May act as a substrate-specific adapter of an E3 ubiquitin-protein ligase complex (CUL3-RBX1-BTB) which mediates the ubiquitination and subsequent proteasomal degradation of target proteins.</text>
</comment>
<keyword evidence="7" id="KW-1185">Reference proteome</keyword>
<feature type="compositionally biased region" description="Low complexity" evidence="4">
    <location>
        <begin position="37"/>
        <end position="66"/>
    </location>
</feature>
<dbReference type="PANTHER" id="PTHR31060:SF3">
    <property type="entry name" value="OS04G0579700 PROTEIN"/>
    <property type="match status" value="1"/>
</dbReference>
<dbReference type="InterPro" id="IPR011333">
    <property type="entry name" value="SKP1/BTB/POZ_sf"/>
</dbReference>
<dbReference type="Gramene" id="Manes.01G058800.3.v8.1">
    <property type="protein sequence ID" value="Manes.01G058800.3.v8.1.CDS"/>
    <property type="gene ID" value="Manes.01G058800.v8.1"/>
</dbReference>
<evidence type="ECO:0000313" key="7">
    <source>
        <dbReference type="Proteomes" id="UP000091857"/>
    </source>
</evidence>
<dbReference type="STRING" id="3983.A0A2C9WKH4"/>
<evidence type="ECO:0000256" key="3">
    <source>
        <dbReference type="ARBA" id="ARBA00022786"/>
    </source>
</evidence>
<evidence type="ECO:0000256" key="1">
    <source>
        <dbReference type="ARBA" id="ARBA00002668"/>
    </source>
</evidence>
<keyword evidence="3" id="KW-0833">Ubl conjugation pathway</keyword>
<organism evidence="6 7">
    <name type="scientific">Manihot esculenta</name>
    <name type="common">Cassava</name>
    <name type="synonym">Jatropha manihot</name>
    <dbReference type="NCBI Taxonomy" id="3983"/>
    <lineage>
        <taxon>Eukaryota</taxon>
        <taxon>Viridiplantae</taxon>
        <taxon>Streptophyta</taxon>
        <taxon>Embryophyta</taxon>
        <taxon>Tracheophyta</taxon>
        <taxon>Spermatophyta</taxon>
        <taxon>Magnoliopsida</taxon>
        <taxon>eudicotyledons</taxon>
        <taxon>Gunneridae</taxon>
        <taxon>Pentapetalae</taxon>
        <taxon>rosids</taxon>
        <taxon>fabids</taxon>
        <taxon>Malpighiales</taxon>
        <taxon>Euphorbiaceae</taxon>
        <taxon>Crotonoideae</taxon>
        <taxon>Manihoteae</taxon>
        <taxon>Manihot</taxon>
    </lineage>
</organism>
<gene>
    <name evidence="6" type="ORF">MANES_01G058800v8</name>
</gene>
<dbReference type="InterPro" id="IPR058039">
    <property type="entry name" value="At3g05675-like_ankyrin"/>
</dbReference>
<feature type="domain" description="BTB" evidence="5">
    <location>
        <begin position="259"/>
        <end position="336"/>
    </location>
</feature>
<dbReference type="AlphaFoldDB" id="A0A2C9WKH4"/>
<comment type="caution">
    <text evidence="6">The sequence shown here is derived from an EMBL/GenBank/DDBJ whole genome shotgun (WGS) entry which is preliminary data.</text>
</comment>
<accession>A0A2C9WKH4</accession>
<dbReference type="InterPro" id="IPR038920">
    <property type="entry name" value="At3g05675-like"/>
</dbReference>
<dbReference type="OrthoDB" id="1903255at2759"/>
<evidence type="ECO:0000313" key="6">
    <source>
        <dbReference type="EMBL" id="OAY59777.1"/>
    </source>
</evidence>
<dbReference type="OMA" id="MAHEQEM"/>